<dbReference type="EMBL" id="JAGIZQ010000006">
    <property type="protein sequence ID" value="KAH6623080.1"/>
    <property type="molecule type" value="Genomic_DNA"/>
</dbReference>
<protein>
    <submittedName>
        <fullName evidence="1">Uncharacterized protein</fullName>
    </submittedName>
</protein>
<accession>A0ACB7P0J7</accession>
<gene>
    <name evidence="1" type="ORF">F5144DRAFT_614953</name>
</gene>
<sequence>MASPSLLVFGPQSSLLSEDWLVQLRSTLLGNRKLEGLVTAITQLESIWGDLALADPSLKDIPGQEHLRALSNWINSPDNSDPPAELSRLNLLLTPLTVISHLVDYFKYLEVSGLSHEQLLDSTSVNGGGFQGFCTGLLAAVTLSVAKDEKEAVKLSASALGLAVALGAYVDLDGCFANPPREFSCLSVRWKSTEESLAVMKAIEEHAEAYVSVNSDISSATVTLPKQSQDELIAKLADLGATARPYPLSGRFHSSIHEEHVEKIVSLGNSNTKFRFPVACGSPSLVRDGTGSPIGNSTPLHEVIARSMLVQRSEWSSAIRSALPEPTSGMEAVVFGLVDCIPRSLVTEGGLTVSRPGFQKTGAYSYPKDAVAVVGLACRFPGADSLEEYWQLLLSKASMLGKLPTERFPTKGLRRTPKDDIPFIGNFLRDGYAFDNKFFNRSPREASAMDPQHKLILQVAYEALETAGYFSHGSSPSDVGCYVGVAASDYEDNVASHLPTAFSVLGMVRAFVSGKISHFFNLSGPSMVFDTACSSSAVAIHTACQALRNGECSMALAGGVNVITSPVLHQNLAAANFLSPTGESKAFDARADGYCRGEGAGMVVLKKYSAALADGDHIYGIIAGSAVNQNDNCAAITVPVSKSQTALYKRVLKMGHMDPEKVSYVEAHGTGTPKGDPIECASIREVFGNQPSRKLHFGSVKASIGHTEAASGVAGLIKVLLMMHHRTIPPQASFQTLNPNIPPLGPSNMEIALTPRDWTGEFLAACVNNYGAAGSNAAMLICQPPRLTTTPKARRGRDSSPIKYPIMLRAKSATSLQAYCNALTQFLDRASAHTSDDQLLADIAYGLATHQNISLPYSLGTTVDSLARLRQELSACASATLPEEQMSKANPRPIIMVFSGQTGSTVSLSEEAYRSSLLLQSHLSRCDRILRSMGHPSIFPTIFSKEPISDTLVLHCAVFALQYSCARAWIDAGVQIEAMIGHSFGQLTALCVAGAMSLEDGLKLIAGRAVLVRDQWGPEKGAMISVGADEQQTQELVASARQAGIEVEIACFNAKDNHVVVGSASSIAAFEELVAGQSSEVRLKRLEVTHGFHSVFVDGIMPEYKALLESISFSQPKIHVETCSPGSAWHTVNSELVAQQSRDAVHFSSAISRIQKKFGDCVWLEAGSGTAAIPLARRALQAEQVDIAKHAFHAIKLGAPDAMESLAQTTLDLWNSGTKAIFWPFHRSQKHQYNVLQLPPYQFEKRHHWLEYVDRHGSDAPAPAAAIEAKPANMVSFSQYADATGNLVIFNINQETSEFQAAIEGHRVLGHPLCPVSLYIEVATRAAALLHPNFSTETHASGVDALEIFTPLGLDTARQAQVTLLSIGENEWEFTVHSFPFGDTASRKTRHATARIRITSLLDKSTAAMFARFQRLAKYEECEALFADGAVAGIQGPLVYKMFDKVVNYSGIYRGVLKIASKNQKVSGLVQLPDAMAKGEDMKKSACNPLAIDNFTQVAGLHVNGLDECGNDEVYICSQVDEIRALQSLKRPDGGSAGPWLVHANFSRQGDRELLNDIFVFDTSAKTLVMTILGVRFTKTNVNMLQKVLARANTAQSRQAQAKVEPPRTAAAQIKSAISPQLIRTANAPGRSRNRKRALEDEANSNIRMGLKQLLQEVADVSPEQIHDSTLLVDVGIDSLMATEVQTAIGDRFGVLLTTAEFQSIEDFGSLCAAVQPAQSSARSSSEDDLSDDNELLASSHSATPASSVEYELQNDELVAKLQKLVAGHLDVEEAIAPDLLLADAGVDSLLGIELGADIEKEFGRTIDMMQLSPSCTFADLVKMVIPEDSHNTNIDVARAASMSGGKPLAPSFTAKGQGFAAEKDLLTHAAEDFREIRSDYLRFAKETGWAGFRQNAYPKQRQLVLSYVLEAFAQLGCDVARVEGGDILPDVPHMPKHAKVVGQFYKVLQEAGLVRKQGDKLVRSQTPCPKTDAEELVQQMIVTYPQHASELKLLRSTGSKLADVLSGKVDPLQIIFRTKADRDLLEDVYTNSPMFSTGTKVLANFFTKALAIHRRGEQVRILELGAGTGGTTKTILETLSSMGVNFSYTFTDLSSSLVAAAKRKFAKYGDAVNFSVLDVEKPPPQHLVGNYHIALASNCVHATKSLLVSSTNTCKMLRQDGMLCLLELTRNLYWLDCVFGLLEGWWLFEDGREHVLADEFRWKETLLRAGFKHVDWSDDDSEESDQFRLVVGFKSAPDHLISAVEKLQLAAAAARKAAAKLVTKETVEYHRVGDVSLQADIYYPDQPDDGTTKRPIALMIHGGGHIMLSRKDIRPRQTRLLLSRGLLPISIDYRLCPEVTLPAGPMTDVGTALHWARTTLPSLLPNATRPDILADGSRVVVIGWSTGGTLSMTLPFTAPARGIAPPDAVLAFYCPTDYQDGFWREPNFPEETTGMEAGVEYDLLEGVREQAITAYNVPAAQRATGGWMSLEDPRSRIALHMNWKGQALPVLLGGLPSKGKVGAVGGDGDGVVDWKNRPQPSDAEVAAVSPYAQVVAGNYRTPTFLIHGTRDDLIPWQHTERIKDALVKRGVPAGAAIVQDAVHLFDLYGSEGWEAVLEGYEFLFKQIGV</sequence>
<dbReference type="Proteomes" id="UP000724584">
    <property type="component" value="Unassembled WGS sequence"/>
</dbReference>
<name>A0ACB7P0J7_9PEZI</name>
<evidence type="ECO:0000313" key="1">
    <source>
        <dbReference type="EMBL" id="KAH6623080.1"/>
    </source>
</evidence>
<reference evidence="1 2" key="1">
    <citation type="journal article" date="2021" name="Nat. Commun.">
        <title>Genetic determinants of endophytism in the Arabidopsis root mycobiome.</title>
        <authorList>
            <person name="Mesny F."/>
            <person name="Miyauchi S."/>
            <person name="Thiergart T."/>
            <person name="Pickel B."/>
            <person name="Atanasova L."/>
            <person name="Karlsson M."/>
            <person name="Huettel B."/>
            <person name="Barry K.W."/>
            <person name="Haridas S."/>
            <person name="Chen C."/>
            <person name="Bauer D."/>
            <person name="Andreopoulos W."/>
            <person name="Pangilinan J."/>
            <person name="LaButti K."/>
            <person name="Riley R."/>
            <person name="Lipzen A."/>
            <person name="Clum A."/>
            <person name="Drula E."/>
            <person name="Henrissat B."/>
            <person name="Kohler A."/>
            <person name="Grigoriev I.V."/>
            <person name="Martin F.M."/>
            <person name="Hacquard S."/>
        </authorList>
    </citation>
    <scope>NUCLEOTIDE SEQUENCE [LARGE SCALE GENOMIC DNA]</scope>
    <source>
        <strain evidence="1 2">MPI-SDFR-AT-0079</strain>
    </source>
</reference>
<comment type="caution">
    <text evidence="1">The sequence shown here is derived from an EMBL/GenBank/DDBJ whole genome shotgun (WGS) entry which is preliminary data.</text>
</comment>
<keyword evidence="2" id="KW-1185">Reference proteome</keyword>
<proteinExistence type="predicted"/>
<evidence type="ECO:0000313" key="2">
    <source>
        <dbReference type="Proteomes" id="UP000724584"/>
    </source>
</evidence>
<organism evidence="1 2">
    <name type="scientific">Chaetomium tenue</name>
    <dbReference type="NCBI Taxonomy" id="1854479"/>
    <lineage>
        <taxon>Eukaryota</taxon>
        <taxon>Fungi</taxon>
        <taxon>Dikarya</taxon>
        <taxon>Ascomycota</taxon>
        <taxon>Pezizomycotina</taxon>
        <taxon>Sordariomycetes</taxon>
        <taxon>Sordariomycetidae</taxon>
        <taxon>Sordariales</taxon>
        <taxon>Chaetomiaceae</taxon>
        <taxon>Chaetomium</taxon>
    </lineage>
</organism>